<feature type="domain" description="Glycosyl hydrolase family 95 N-terminal" evidence="1">
    <location>
        <begin position="12"/>
        <end position="246"/>
    </location>
</feature>
<dbReference type="GO" id="GO:0005975">
    <property type="term" value="P:carbohydrate metabolic process"/>
    <property type="evidence" value="ECO:0007669"/>
    <property type="project" value="InterPro"/>
</dbReference>
<dbReference type="Pfam" id="PF21307">
    <property type="entry name" value="Glyco_hydro_95_C"/>
    <property type="match status" value="1"/>
</dbReference>
<feature type="domain" description="Glycosyl hydrolase family 95 catalytic" evidence="3">
    <location>
        <begin position="283"/>
        <end position="692"/>
    </location>
</feature>
<feature type="domain" description="Alpha fucosidase A-like C-terminal" evidence="2">
    <location>
        <begin position="694"/>
        <end position="751"/>
    </location>
</feature>
<dbReference type="PANTHER" id="PTHR31084">
    <property type="entry name" value="ALPHA-L-FUCOSIDASE 2"/>
    <property type="match status" value="1"/>
</dbReference>
<evidence type="ECO:0000313" key="5">
    <source>
        <dbReference type="Proteomes" id="UP000293865"/>
    </source>
</evidence>
<dbReference type="InterPro" id="IPR049053">
    <property type="entry name" value="AFCA-like_C"/>
</dbReference>
<accession>A0A4Q2KRA9</accession>
<sequence>MSTTLREALHVLRSDRSAARWTDAFPVGNGVRGASCQGRSGAERLWLNDITAWSGIPGDPLAGVADRGDAALETVRAAIARGDAAEAERLLLRQQTPWVQAFLPLGWIDVEVDGVFDDECRRRLDLTTATARLEYGRVRHETWADSAGGAIVHRIESDAPVRVRLRVGSLLRPAGPDTAVTNGLVRELMLPIDVAPGHATTPEPVRYGEGRSGALAVRSAGAASIEHGMLVTEPARTHTFVIGTATAPSIPGEPESDADAATRAVAALGEIGADAAAEAARRHEAHVAAHRELYLRCAVTLPSADDAVELSTEERISAAQERPDPGLAALLFHYGRYLLLSSSRHTGLPLTLQGLWNAELPGPWSSAYTTNINLQMAYWAAETTALSECHTPLLRFIRRLAAGSGATVARELHGADGWVAHHNSDAWGHAAPVGAGHGDPAWAFWPMGGVWLSLHLWDRYAFTGDLDELRAQSWPVLASAAQFALSWIQGDGSRTYTSPSTSPENHFLADDGTVTGVGESSTMDVALLRALATACAQAATVLGVDESWIAELLALVAALPDLAVDDDGTLREWDRPREDTEPHHRHLSHLVGLFPLAQITPSGTPTLAAAAAASILSRGQESTGWALAWRTAMWARLGDGARVHEQLTMALRPAPVDGHGHRGGLYANGFSAHPPFQIDGNIGLTAGVAEALLQSHEERMLLLPALPPHWPTGSVRGLCARGGVTVDIDWERGEVANVRLRSDGHTTIEMSGPGIGIRSVVLTAGQPTLIEPRGNRW</sequence>
<dbReference type="RefSeq" id="WP_129521847.1">
    <property type="nucleotide sequence ID" value="NZ_SDPN01000036.1"/>
</dbReference>
<dbReference type="SUPFAM" id="SSF48208">
    <property type="entry name" value="Six-hairpin glycosidases"/>
    <property type="match status" value="1"/>
</dbReference>
<name>A0A4Q2KRA9_9MICO</name>
<dbReference type="OrthoDB" id="9802600at2"/>
<evidence type="ECO:0000259" key="3">
    <source>
        <dbReference type="Pfam" id="PF22124"/>
    </source>
</evidence>
<dbReference type="PIRSF" id="PIRSF007663">
    <property type="entry name" value="UCP007663"/>
    <property type="match status" value="1"/>
</dbReference>
<dbReference type="AlphaFoldDB" id="A0A4Q2KRA9"/>
<dbReference type="Pfam" id="PF22124">
    <property type="entry name" value="Glyco_hydro_95_cat"/>
    <property type="match status" value="1"/>
</dbReference>
<dbReference type="PANTHER" id="PTHR31084:SF0">
    <property type="entry name" value="ALPHA-L-FUCOSIDASE 2"/>
    <property type="match status" value="1"/>
</dbReference>
<dbReference type="Pfam" id="PF14498">
    <property type="entry name" value="Glyco_hyd_65N_2"/>
    <property type="match status" value="1"/>
</dbReference>
<dbReference type="Proteomes" id="UP000293865">
    <property type="component" value="Unassembled WGS sequence"/>
</dbReference>
<reference evidence="4 5" key="1">
    <citation type="submission" date="2019-01" db="EMBL/GenBank/DDBJ databases">
        <title>Agromyces.</title>
        <authorList>
            <person name="Li J."/>
        </authorList>
    </citation>
    <scope>NUCLEOTIDE SEQUENCE [LARGE SCALE GENOMIC DNA]</scope>
    <source>
        <strain evidence="4 5">DSM 15934</strain>
    </source>
</reference>
<evidence type="ECO:0000259" key="1">
    <source>
        <dbReference type="Pfam" id="PF14498"/>
    </source>
</evidence>
<evidence type="ECO:0000259" key="2">
    <source>
        <dbReference type="Pfam" id="PF21307"/>
    </source>
</evidence>
<proteinExistence type="predicted"/>
<dbReference type="GO" id="GO:0004560">
    <property type="term" value="F:alpha-L-fucosidase activity"/>
    <property type="evidence" value="ECO:0007669"/>
    <property type="project" value="InterPro"/>
</dbReference>
<protein>
    <submittedName>
        <fullName evidence="4">Alpha-L-fucosidase</fullName>
    </submittedName>
</protein>
<evidence type="ECO:0000313" key="4">
    <source>
        <dbReference type="EMBL" id="RXZ67938.1"/>
    </source>
</evidence>
<comment type="caution">
    <text evidence="4">The sequence shown here is derived from an EMBL/GenBank/DDBJ whole genome shotgun (WGS) entry which is preliminary data.</text>
</comment>
<dbReference type="InterPro" id="IPR016518">
    <property type="entry name" value="Alpha-L-fucosidase"/>
</dbReference>
<dbReference type="InterPro" id="IPR054363">
    <property type="entry name" value="GH95_cat"/>
</dbReference>
<gene>
    <name evidence="4" type="ORF">ESP51_15715</name>
</gene>
<organism evidence="4 5">
    <name type="scientific">Agromyces albus</name>
    <dbReference type="NCBI Taxonomy" id="205332"/>
    <lineage>
        <taxon>Bacteria</taxon>
        <taxon>Bacillati</taxon>
        <taxon>Actinomycetota</taxon>
        <taxon>Actinomycetes</taxon>
        <taxon>Micrococcales</taxon>
        <taxon>Microbacteriaceae</taxon>
        <taxon>Agromyces</taxon>
    </lineage>
</organism>
<dbReference type="InterPro" id="IPR027414">
    <property type="entry name" value="GH95_N_dom"/>
</dbReference>
<dbReference type="EMBL" id="SDPN01000036">
    <property type="protein sequence ID" value="RXZ67938.1"/>
    <property type="molecule type" value="Genomic_DNA"/>
</dbReference>
<dbReference type="InterPro" id="IPR012341">
    <property type="entry name" value="6hp_glycosidase-like_sf"/>
</dbReference>
<dbReference type="Gene3D" id="1.50.10.10">
    <property type="match status" value="1"/>
</dbReference>
<keyword evidence="5" id="KW-1185">Reference proteome</keyword>
<dbReference type="InterPro" id="IPR008928">
    <property type="entry name" value="6-hairpin_glycosidase_sf"/>
</dbReference>